<dbReference type="InterPro" id="IPR012954">
    <property type="entry name" value="BP28_C_dom"/>
</dbReference>
<dbReference type="Pfam" id="PF12397">
    <property type="entry name" value="U3snoRNP10"/>
    <property type="match status" value="1"/>
</dbReference>
<keyword evidence="7 8" id="KW-0687">Ribonucleoprotein</keyword>
<dbReference type="KEGG" id="ker:91101093"/>
<dbReference type="InterPro" id="IPR056473">
    <property type="entry name" value="HEAT_Utp10/HEAT1"/>
</dbReference>
<comment type="function">
    <text evidence="8">Involved in nucleolar processing of pre-18S ribosomal RNA.</text>
</comment>
<evidence type="ECO:0000256" key="2">
    <source>
        <dbReference type="ARBA" id="ARBA00010559"/>
    </source>
</evidence>
<dbReference type="PANTHER" id="PTHR13457">
    <property type="entry name" value="BAP28"/>
    <property type="match status" value="1"/>
</dbReference>
<dbReference type="SUPFAM" id="SSF48371">
    <property type="entry name" value="ARM repeat"/>
    <property type="match status" value="2"/>
</dbReference>
<keyword evidence="11" id="KW-1185">Reference proteome</keyword>
<dbReference type="GO" id="GO:0000462">
    <property type="term" value="P:maturation of SSU-rRNA from tricistronic rRNA transcript (SSU-rRNA, 5.8S rRNA, LSU-rRNA)"/>
    <property type="evidence" value="ECO:0007669"/>
    <property type="project" value="TreeGrafter"/>
</dbReference>
<evidence type="ECO:0000256" key="4">
    <source>
        <dbReference type="ARBA" id="ARBA00022517"/>
    </source>
</evidence>
<comment type="subunit">
    <text evidence="8">Component of the ribosomal small subunit (SSU) processome.</text>
</comment>
<dbReference type="InterPro" id="IPR022125">
    <property type="entry name" value="U3snoRNP10_N"/>
</dbReference>
<dbReference type="GO" id="GO:0034455">
    <property type="term" value="C:t-UTP complex"/>
    <property type="evidence" value="ECO:0007669"/>
    <property type="project" value="TreeGrafter"/>
</dbReference>
<evidence type="ECO:0000259" key="9">
    <source>
        <dbReference type="SMART" id="SM01036"/>
    </source>
</evidence>
<keyword evidence="6 8" id="KW-0539">Nucleus</keyword>
<evidence type="ECO:0000256" key="5">
    <source>
        <dbReference type="ARBA" id="ARBA00022552"/>
    </source>
</evidence>
<name>A0AAX4KCM1_9TREE</name>
<dbReference type="Pfam" id="PF08146">
    <property type="entry name" value="BP28CT"/>
    <property type="match status" value="1"/>
</dbReference>
<evidence type="ECO:0000256" key="1">
    <source>
        <dbReference type="ARBA" id="ARBA00004604"/>
    </source>
</evidence>
<evidence type="ECO:0000313" key="11">
    <source>
        <dbReference type="Proteomes" id="UP001358614"/>
    </source>
</evidence>
<comment type="similarity">
    <text evidence="2 8">Belongs to the HEATR1/UTP10 family.</text>
</comment>
<evidence type="ECO:0000256" key="7">
    <source>
        <dbReference type="ARBA" id="ARBA00023274"/>
    </source>
</evidence>
<evidence type="ECO:0000256" key="8">
    <source>
        <dbReference type="RuleBase" id="RU367065"/>
    </source>
</evidence>
<evidence type="ECO:0000256" key="3">
    <source>
        <dbReference type="ARBA" id="ARBA00015399"/>
    </source>
</evidence>
<dbReference type="Proteomes" id="UP001358614">
    <property type="component" value="Chromosome 1"/>
</dbReference>
<keyword evidence="5 8" id="KW-0698">rRNA processing</keyword>
<dbReference type="PANTHER" id="PTHR13457:SF1">
    <property type="entry name" value="HEAT REPEAT-CONTAINING PROTEIN 1"/>
    <property type="match status" value="1"/>
</dbReference>
<dbReference type="RefSeq" id="XP_066082188.1">
    <property type="nucleotide sequence ID" value="XM_066226091.1"/>
</dbReference>
<dbReference type="EMBL" id="CP144089">
    <property type="protein sequence ID" value="WWD04221.1"/>
    <property type="molecule type" value="Genomic_DNA"/>
</dbReference>
<evidence type="ECO:0000256" key="6">
    <source>
        <dbReference type="ARBA" id="ARBA00023242"/>
    </source>
</evidence>
<evidence type="ECO:0000313" key="10">
    <source>
        <dbReference type="EMBL" id="WWD04221.1"/>
    </source>
</evidence>
<dbReference type="GO" id="GO:0045943">
    <property type="term" value="P:positive regulation of transcription by RNA polymerase I"/>
    <property type="evidence" value="ECO:0007669"/>
    <property type="project" value="TreeGrafter"/>
</dbReference>
<sequence>MSSLAAQLQNIASLDAARLTSKYGQPSSRSYLFPPKVASTHDLDSIFALAQSGFEELLSLDPYMEEFEEELFSEKSKRTDRMMLSQEENNELDVLLGRCLRRLGKWIGIMAGGKCIEWLVRRFRVHEMNAETLLQVFLPYHESPNFPRILAILTIPQDSVYFAPFFPLIKGAQPVPRSYITNAISPARDKSLRLLSDVAGMVQQAIKEKIVHRALLTFWTAIMVDLLDGGKNGRGVQEGLVKVMVESFVTILSTPFAGEDINAAVYPPSVLLTRSVTLTDEAFHAIVSSILTPNSGANASQRILTLLVILNDRPGYSYGLGDNASQSLSKVKQLDQILVAALEKYKFETAMNTVVAVILEEPEIHFKTIRSILEYRELPKSIAQLAASTLLRLGSSENSSEDTKDLCKSLLVNLRERHPTIVDSVYVDASAIAQIDHQLVQKPADEAAFLNIYAADISSRVQGIKEVMELHQSGSKDESAVAALVARLGDTDESVIQALYQDPEQLLEITFVEKYIAGVRPTFWSAIPKPSIIGHHLDYISNTLLTDKVLKKYPNAGRQIFQELLFPCLLAIEKNSSLTKNEVLKVFGGDFKSIDMLSKIGPEILKARLENDQRGLTKFNQLIAAVLANATTTSAHFDQDITYFIGQLDSTHAPARLLAHMVLAQLITSLKGDKQLSVALRALQHIKARQNVSFKEIDNSEDVFSTPYLDAVYKKTQDARTTQRAVLSLLAALGTVRRRAIGITWLQGDHHTYGNAASYELFAQEVYQWTNTGLLPTPLAQNLLRALLAQLGEDALLFFASIWTGPSSTALRTASLRHALAFVSAYSGIRSQQGIDFQIMVPIVLIALQDSEKPIRSAAVDLLKAMADNAQSSENIYALDTVYGDRSDSVQLLKPSDRKRYLDVLIEAGDDLVVDSNRLQTIHTAALVIVPGKNKKDTAHRRAVLGCLISHIISYGSIRERLVLLKLISNIYDHTILRGLLPLITALKDEKDKESVWLSGLARDNRKEYLTLLFSTFRKESVSVLADEQSGAWQFLLSVLHMDTAIHLQHQLRELSLQRMIDGVFAALPPNQKIEYTLALIQSLHALSSEESLATSKLLERFDLDTSSIVEIIEHLSEPLETTVHRKKQRHDEIEDDKPTTAVLDLTVLIESRDWKAVPGDASLVASLMSILSSLLAKRQVISQGVDYLEQEVLAAILALVEKIDDAQEIGRAHVGIEVIIKVIRASTNPRTSQRALLVASELARLIPEAVLHNVMPIFTFMGASDFQRDDAYSFGVVEKTVSRIVPVMTKSLQEKAENTLDLYNESLTFLSIFTDMAGRLPKHRILPFFVHLVKSLGPADFLAPICMLLVDRATTKAGRSGNPVSVVLELPAGLAGAFDIQVRTEVLSQVVAELARLIGDLSRSEKEAFLSRTIGENDSSDRPVKQINHLLTFTLALIEQLRGKPCTQATVQMVVQNLIQLAAKTSQPVLASTDIPKNIQAALGGAMQLLSAENLLTIVLRLVTEGTDQDVIMALNTFSDRVPLIRSEIRAKCSKVIGDIIKKASTLLGTVASSTKASLTAIKTVATTALSSEDGALSAVVPNLVAAISKIGETTNVIGGLELVEVLVRHLNSRIIPYIQSIITLSLTLVTSPKSISTIIRSSFSVLSSLLEVVSTFISSKQLATIIRTTMEHKSKDSSLTLKTSTTISKNIRTKALFPVLMELWKTTQNDDNQETIKAFFDLLRLTLKNAARDELPGMMKNVFAFFLDVFDLRHRLQLRQVDAMTINDIEESAIGSFLELVTKLNEATFKPLFIRLYDWAVIDLADGKAIDDGRLIERKIVLLHVMMGLLAKFKNLLSPYIATLLPHIQELLPAYAEGSIKDEPLHTLLLDVLGKCFEVDEGSYWTDQLYLQILPNLIKQIPLFPSSSSSEEDSAISRCLADLAGSTNSENVLRRLNSSICLMTRSDDIKTRIQALKALDKVWEKQMDELISFVPETVSEFLAELLEDESKDVELLARGVLARIEKITGSLKEYLE</sequence>
<gene>
    <name evidence="10" type="ORF">V865_002289</name>
</gene>
<protein>
    <recommendedName>
        <fullName evidence="3 8">U3 small nucleolar RNA-associated protein 10</fullName>
    </recommendedName>
</protein>
<accession>A0AAX4KCM1</accession>
<dbReference type="GO" id="GO:0032040">
    <property type="term" value="C:small-subunit processome"/>
    <property type="evidence" value="ECO:0007669"/>
    <property type="project" value="TreeGrafter"/>
</dbReference>
<keyword evidence="4 8" id="KW-0690">Ribosome biogenesis</keyword>
<dbReference type="InterPro" id="IPR040191">
    <property type="entry name" value="UTP10"/>
</dbReference>
<organism evidence="10 11">
    <name type="scientific">Kwoniella europaea PYCC6329</name>
    <dbReference type="NCBI Taxonomy" id="1423913"/>
    <lineage>
        <taxon>Eukaryota</taxon>
        <taxon>Fungi</taxon>
        <taxon>Dikarya</taxon>
        <taxon>Basidiomycota</taxon>
        <taxon>Agaricomycotina</taxon>
        <taxon>Tremellomycetes</taxon>
        <taxon>Tremellales</taxon>
        <taxon>Cryptococcaceae</taxon>
        <taxon>Kwoniella</taxon>
    </lineage>
</organism>
<reference evidence="10 11" key="1">
    <citation type="submission" date="2024-01" db="EMBL/GenBank/DDBJ databases">
        <title>Comparative genomics of Cryptococcus and Kwoniella reveals pathogenesis evolution and contrasting modes of karyotype evolution via chromosome fusion or intercentromeric recombination.</title>
        <authorList>
            <person name="Coelho M.A."/>
            <person name="David-Palma M."/>
            <person name="Shea T."/>
            <person name="Bowers K."/>
            <person name="McGinley-Smith S."/>
            <person name="Mohammad A.W."/>
            <person name="Gnirke A."/>
            <person name="Yurkov A.M."/>
            <person name="Nowrousian M."/>
            <person name="Sun S."/>
            <person name="Cuomo C.A."/>
            <person name="Heitman J."/>
        </authorList>
    </citation>
    <scope>NUCLEOTIDE SEQUENCE [LARGE SCALE GENOMIC DNA]</scope>
    <source>
        <strain evidence="10 11">PYCC6329</strain>
    </source>
</reference>
<dbReference type="InterPro" id="IPR016024">
    <property type="entry name" value="ARM-type_fold"/>
</dbReference>
<comment type="subcellular location">
    <subcellularLocation>
        <location evidence="1 8">Nucleus</location>
        <location evidence="1 8">Nucleolus</location>
    </subcellularLocation>
</comment>
<dbReference type="GO" id="GO:0030686">
    <property type="term" value="C:90S preribosome"/>
    <property type="evidence" value="ECO:0007669"/>
    <property type="project" value="TreeGrafter"/>
</dbReference>
<dbReference type="Pfam" id="PF23243">
    <property type="entry name" value="HEAT_HEATR1"/>
    <property type="match status" value="1"/>
</dbReference>
<proteinExistence type="inferred from homology"/>
<dbReference type="GO" id="GO:0030515">
    <property type="term" value="F:snoRNA binding"/>
    <property type="evidence" value="ECO:0007669"/>
    <property type="project" value="TreeGrafter"/>
</dbReference>
<dbReference type="SMART" id="SM01036">
    <property type="entry name" value="BP28CT"/>
    <property type="match status" value="1"/>
</dbReference>
<dbReference type="GeneID" id="91101093"/>
<feature type="domain" description="BP28 C-terminal" evidence="9">
    <location>
        <begin position="1734"/>
        <end position="1886"/>
    </location>
</feature>